<feature type="non-terminal residue" evidence="2">
    <location>
        <position position="1"/>
    </location>
</feature>
<reference evidence="3" key="1">
    <citation type="journal article" date="2016" name="Nature">
        <title>Genome evolution in the allotetraploid frog Xenopus laevis.</title>
        <authorList>
            <person name="Session A.M."/>
            <person name="Uno Y."/>
            <person name="Kwon T."/>
            <person name="Chapman J.A."/>
            <person name="Toyoda A."/>
            <person name="Takahashi S."/>
            <person name="Fukui A."/>
            <person name="Hikosaka A."/>
            <person name="Suzuki A."/>
            <person name="Kondo M."/>
            <person name="van Heeringen S.J."/>
            <person name="Quigley I."/>
            <person name="Heinz S."/>
            <person name="Ogino H."/>
            <person name="Ochi H."/>
            <person name="Hellsten U."/>
            <person name="Lyons J.B."/>
            <person name="Simakov O."/>
            <person name="Putnam N."/>
            <person name="Stites J."/>
            <person name="Kuroki Y."/>
            <person name="Tanaka T."/>
            <person name="Michiue T."/>
            <person name="Watanabe M."/>
            <person name="Bogdanovic O."/>
            <person name="Lister R."/>
            <person name="Georgiou G."/>
            <person name="Paranjpe S.S."/>
            <person name="van Kruijsbergen I."/>
            <person name="Shu S."/>
            <person name="Carlson J."/>
            <person name="Kinoshita T."/>
            <person name="Ohta Y."/>
            <person name="Mawaribuchi S."/>
            <person name="Jenkins J."/>
            <person name="Grimwood J."/>
            <person name="Schmutz J."/>
            <person name="Mitros T."/>
            <person name="Mozaffari S.V."/>
            <person name="Suzuki Y."/>
            <person name="Haramoto Y."/>
            <person name="Yamamoto T.S."/>
            <person name="Takagi C."/>
            <person name="Heald R."/>
            <person name="Miller K."/>
            <person name="Haudenschild C."/>
            <person name="Kitzman J."/>
            <person name="Nakayama T."/>
            <person name="Izutsu Y."/>
            <person name="Robert J."/>
            <person name="Fortriede J."/>
            <person name="Burns K."/>
            <person name="Lotay V."/>
            <person name="Karimi K."/>
            <person name="Yasuoka Y."/>
            <person name="Dichmann D.S."/>
            <person name="Flajnik M.F."/>
            <person name="Houston D.W."/>
            <person name="Shendure J."/>
            <person name="DuPasquier L."/>
            <person name="Vize P.D."/>
            <person name="Zorn A.M."/>
            <person name="Ito M."/>
            <person name="Marcotte E.M."/>
            <person name="Wallingford J.B."/>
            <person name="Ito Y."/>
            <person name="Asashima M."/>
            <person name="Ueno N."/>
            <person name="Matsuda Y."/>
            <person name="Veenstra G.J."/>
            <person name="Fujiyama A."/>
            <person name="Harland R.M."/>
            <person name="Taira M."/>
            <person name="Rokhsar D.S."/>
        </authorList>
    </citation>
    <scope>NUCLEOTIDE SEQUENCE [LARGE SCALE GENOMIC DNA]</scope>
    <source>
        <strain evidence="3">J</strain>
    </source>
</reference>
<name>A0A974E309_XENLA</name>
<sequence>ITDLTTELSDERFKGEVTCQVLEVERAERLRASREIKEMQSKYEQMQKNLDSVSKQLEEAQQQIQLRELNAGSSGR</sequence>
<feature type="coiled-coil region" evidence="1">
    <location>
        <begin position="22"/>
        <end position="70"/>
    </location>
</feature>
<keyword evidence="1" id="KW-0175">Coiled coil</keyword>
<feature type="non-terminal residue" evidence="2">
    <location>
        <position position="76"/>
    </location>
</feature>
<accession>A0A974E309</accession>
<evidence type="ECO:0000256" key="1">
    <source>
        <dbReference type="SAM" id="Coils"/>
    </source>
</evidence>
<gene>
    <name evidence="2" type="ORF">XELAEV_1800749415mg</name>
</gene>
<dbReference type="EMBL" id="CM004466">
    <property type="protein sequence ID" value="OCU01713.1"/>
    <property type="molecule type" value="Genomic_DNA"/>
</dbReference>
<organism evidence="2 3">
    <name type="scientific">Xenopus laevis</name>
    <name type="common">African clawed frog</name>
    <dbReference type="NCBI Taxonomy" id="8355"/>
    <lineage>
        <taxon>Eukaryota</taxon>
        <taxon>Metazoa</taxon>
        <taxon>Chordata</taxon>
        <taxon>Craniata</taxon>
        <taxon>Vertebrata</taxon>
        <taxon>Euteleostomi</taxon>
        <taxon>Amphibia</taxon>
        <taxon>Batrachia</taxon>
        <taxon>Anura</taxon>
        <taxon>Pipoidea</taxon>
        <taxon>Pipidae</taxon>
        <taxon>Xenopodinae</taxon>
        <taxon>Xenopus</taxon>
        <taxon>Xenopus</taxon>
    </lineage>
</organism>
<dbReference type="Proteomes" id="UP000694892">
    <property type="component" value="Chromosome 1L"/>
</dbReference>
<proteinExistence type="predicted"/>
<dbReference type="AlphaFoldDB" id="A0A974E309"/>
<protein>
    <submittedName>
        <fullName evidence="2">Uncharacterized protein</fullName>
    </submittedName>
</protein>
<evidence type="ECO:0000313" key="3">
    <source>
        <dbReference type="Proteomes" id="UP000694892"/>
    </source>
</evidence>
<evidence type="ECO:0000313" key="2">
    <source>
        <dbReference type="EMBL" id="OCU01713.1"/>
    </source>
</evidence>